<dbReference type="KEGG" id="rul:UC8_13380"/>
<keyword evidence="1" id="KW-0040">ANK repeat</keyword>
<protein>
    <submittedName>
        <fullName evidence="3">Suppressor of fused protein (SUFU)</fullName>
    </submittedName>
</protein>
<gene>
    <name evidence="3" type="ORF">UC8_13380</name>
</gene>
<dbReference type="AlphaFoldDB" id="A0A5B9QZE9"/>
<name>A0A5B9QZE9_9BACT</name>
<organism evidence="3 4">
    <name type="scientific">Roseimaritima ulvae</name>
    <dbReference type="NCBI Taxonomy" id="980254"/>
    <lineage>
        <taxon>Bacteria</taxon>
        <taxon>Pseudomonadati</taxon>
        <taxon>Planctomycetota</taxon>
        <taxon>Planctomycetia</taxon>
        <taxon>Pirellulales</taxon>
        <taxon>Pirellulaceae</taxon>
        <taxon>Roseimaritima</taxon>
    </lineage>
</organism>
<dbReference type="PROSITE" id="PS50088">
    <property type="entry name" value="ANK_REPEAT"/>
    <property type="match status" value="1"/>
</dbReference>
<dbReference type="PROSITE" id="PS50297">
    <property type="entry name" value="ANK_REP_REGION"/>
    <property type="match status" value="1"/>
</dbReference>
<keyword evidence="4" id="KW-1185">Reference proteome</keyword>
<dbReference type="EMBL" id="CP042914">
    <property type="protein sequence ID" value="QEG39373.1"/>
    <property type="molecule type" value="Genomic_DNA"/>
</dbReference>
<evidence type="ECO:0000256" key="1">
    <source>
        <dbReference type="PROSITE-ProRule" id="PRU00023"/>
    </source>
</evidence>
<dbReference type="Gene3D" id="1.25.40.20">
    <property type="entry name" value="Ankyrin repeat-containing domain"/>
    <property type="match status" value="1"/>
</dbReference>
<dbReference type="InterPro" id="IPR002110">
    <property type="entry name" value="Ankyrin_rpt"/>
</dbReference>
<dbReference type="SUPFAM" id="SSF48403">
    <property type="entry name" value="Ankyrin repeat"/>
    <property type="match status" value="1"/>
</dbReference>
<dbReference type="Pfam" id="PF13637">
    <property type="entry name" value="Ank_4"/>
    <property type="match status" value="1"/>
</dbReference>
<evidence type="ECO:0000313" key="3">
    <source>
        <dbReference type="EMBL" id="QEG39373.1"/>
    </source>
</evidence>
<sequence>MCTRKPSIRDIATAIKENDCETIRQFGVDSLDTFSDKQRKEHWISYAMERSSSTETLQALIDAGVDPLALPQGDGFSPLLRAISTRNLDYVDFLLNAGVDPNHELEAQRYTLAAVNKGDPQTEIAILERLVAKGVNLNVGFPWFGNEEMRLTVLDVAEDESVKEYLRSVGAVSANDAGAQPGKASRGDALLDEVIQFMQSEFGTVDERSFTDLLRADSGVTVHTIPPRGDNGCWTLFTTGLSRTPMNVPPELRGHEHCELYIQLPADWKVQGESSKDTWPIQLLSDLAMLPLENDAFFSIPVTVISNGEPPERLHSSVGFKATALLAGKIFERSDGRTVDVLCVMPIYLEEADLARRSIPDFLNALDQSGTTKVLDVHRASCVS</sequence>
<evidence type="ECO:0000313" key="4">
    <source>
        <dbReference type="Proteomes" id="UP000325286"/>
    </source>
</evidence>
<dbReference type="Proteomes" id="UP000325286">
    <property type="component" value="Chromosome"/>
</dbReference>
<proteinExistence type="predicted"/>
<dbReference type="InterPro" id="IPR020941">
    <property type="entry name" value="SUFU-like_domain"/>
</dbReference>
<accession>A0A5B9QZE9</accession>
<evidence type="ECO:0000259" key="2">
    <source>
        <dbReference type="Pfam" id="PF05076"/>
    </source>
</evidence>
<dbReference type="Pfam" id="PF05076">
    <property type="entry name" value="SUFU"/>
    <property type="match status" value="1"/>
</dbReference>
<feature type="repeat" description="ANK" evidence="1">
    <location>
        <begin position="74"/>
        <end position="106"/>
    </location>
</feature>
<dbReference type="InterPro" id="IPR036770">
    <property type="entry name" value="Ankyrin_rpt-contain_sf"/>
</dbReference>
<reference evidence="3 4" key="1">
    <citation type="submission" date="2019-08" db="EMBL/GenBank/DDBJ databases">
        <title>Deep-cultivation of Planctomycetes and their phenomic and genomic characterization uncovers novel biology.</title>
        <authorList>
            <person name="Wiegand S."/>
            <person name="Jogler M."/>
            <person name="Boedeker C."/>
            <person name="Pinto D."/>
            <person name="Vollmers J."/>
            <person name="Rivas-Marin E."/>
            <person name="Kohn T."/>
            <person name="Peeters S.H."/>
            <person name="Heuer A."/>
            <person name="Rast P."/>
            <person name="Oberbeckmann S."/>
            <person name="Bunk B."/>
            <person name="Jeske O."/>
            <person name="Meyerdierks A."/>
            <person name="Storesund J.E."/>
            <person name="Kallscheuer N."/>
            <person name="Luecker S."/>
            <person name="Lage O.M."/>
            <person name="Pohl T."/>
            <person name="Merkel B.J."/>
            <person name="Hornburger P."/>
            <person name="Mueller R.-W."/>
            <person name="Bruemmer F."/>
            <person name="Labrenz M."/>
            <person name="Spormann A.M."/>
            <person name="Op den Camp H."/>
            <person name="Overmann J."/>
            <person name="Amann R."/>
            <person name="Jetten M.S.M."/>
            <person name="Mascher T."/>
            <person name="Medema M.H."/>
            <person name="Devos D.P."/>
            <person name="Kaster A.-K."/>
            <person name="Ovreas L."/>
            <person name="Rohde M."/>
            <person name="Galperin M.Y."/>
            <person name="Jogler C."/>
        </authorList>
    </citation>
    <scope>NUCLEOTIDE SEQUENCE [LARGE SCALE GENOMIC DNA]</scope>
    <source>
        <strain evidence="3 4">UC8</strain>
    </source>
</reference>
<feature type="domain" description="Suppressor of fused-like" evidence="2">
    <location>
        <begin position="220"/>
        <end position="379"/>
    </location>
</feature>